<feature type="signal peptide" evidence="2">
    <location>
        <begin position="1"/>
        <end position="21"/>
    </location>
</feature>
<feature type="transmembrane region" description="Helical" evidence="1">
    <location>
        <begin position="202"/>
        <end position="221"/>
    </location>
</feature>
<dbReference type="EMBL" id="SISK01000009">
    <property type="protein sequence ID" value="TBN38688.1"/>
    <property type="molecule type" value="Genomic_DNA"/>
</dbReference>
<evidence type="ECO:0000313" key="3">
    <source>
        <dbReference type="EMBL" id="TBN38688.1"/>
    </source>
</evidence>
<dbReference type="Proteomes" id="UP000293520">
    <property type="component" value="Unassembled WGS sequence"/>
</dbReference>
<keyword evidence="4" id="KW-1185">Reference proteome</keyword>
<evidence type="ECO:0000256" key="2">
    <source>
        <dbReference type="SAM" id="SignalP"/>
    </source>
</evidence>
<keyword evidence="2" id="KW-0732">Signal</keyword>
<dbReference type="AlphaFoldDB" id="A0A4Q9FXG4"/>
<protein>
    <submittedName>
        <fullName evidence="3">VPLPA-CTERM sorting domain-containing protein</fullName>
    </submittedName>
</protein>
<keyword evidence="1" id="KW-0812">Transmembrane</keyword>
<dbReference type="InterPro" id="IPR022472">
    <property type="entry name" value="VPLPA-CTERM"/>
</dbReference>
<proteinExistence type="predicted"/>
<dbReference type="RefSeq" id="WP_130991636.1">
    <property type="nucleotide sequence ID" value="NZ_SISK01000009.1"/>
</dbReference>
<organism evidence="3 4">
    <name type="scientific">Paracoccus subflavus</name>
    <dbReference type="NCBI Taxonomy" id="2528244"/>
    <lineage>
        <taxon>Bacteria</taxon>
        <taxon>Pseudomonadati</taxon>
        <taxon>Pseudomonadota</taxon>
        <taxon>Alphaproteobacteria</taxon>
        <taxon>Rhodobacterales</taxon>
        <taxon>Paracoccaceae</taxon>
        <taxon>Paracoccus</taxon>
    </lineage>
</organism>
<dbReference type="NCBIfam" id="TIGR03370">
    <property type="entry name" value="VPLPA-CTERM"/>
    <property type="match status" value="1"/>
</dbReference>
<evidence type="ECO:0000256" key="1">
    <source>
        <dbReference type="SAM" id="Phobius"/>
    </source>
</evidence>
<feature type="chain" id="PRO_5020645616" evidence="2">
    <location>
        <begin position="22"/>
        <end position="228"/>
    </location>
</feature>
<gene>
    <name evidence="3" type="ORF">EYE42_12410</name>
</gene>
<evidence type="ECO:0000313" key="4">
    <source>
        <dbReference type="Proteomes" id="UP000293520"/>
    </source>
</evidence>
<accession>A0A4Q9FXG4</accession>
<name>A0A4Q9FXG4_9RHOB</name>
<dbReference type="OrthoDB" id="7858189at2"/>
<comment type="caution">
    <text evidence="3">The sequence shown here is derived from an EMBL/GenBank/DDBJ whole genome shotgun (WGS) entry which is preliminary data.</text>
</comment>
<keyword evidence="1" id="KW-0472">Membrane</keyword>
<sequence length="228" mass="22594">MRLRVLAAFLAAGGLAGAAEAATLIDGSTPGRYNSGIGTVLDGTNPFGGTFMFPLADVLGGDPALDIPAGNEPDLSAASTALGSWLTNPAAPGGAWSAGPVGIPASWPINSETAIIYELDGGVGGIGNVSASFGVDNGLFVWLNGTFLGGYLRPGGVSPGEFTLSLGSLGSGMNYLQILREDHGGASGYDVSVTGDMNPAPIPLPASGLLLAGGAAALAGLRRRRRAA</sequence>
<reference evidence="3 4" key="1">
    <citation type="submission" date="2019-02" db="EMBL/GenBank/DDBJ databases">
        <title>Paracoccus subflavus sp. nov., isolated from marine sediment of the Pacific Ocean.</title>
        <authorList>
            <person name="Zhang G."/>
        </authorList>
    </citation>
    <scope>NUCLEOTIDE SEQUENCE [LARGE SCALE GENOMIC DNA]</scope>
    <source>
        <strain evidence="3 4">GY0581</strain>
    </source>
</reference>
<keyword evidence="1" id="KW-1133">Transmembrane helix</keyword>